<keyword evidence="2" id="KW-1133">Transmembrane helix</keyword>
<evidence type="ECO:0000313" key="5">
    <source>
        <dbReference type="EMBL" id="VFK77181.1"/>
    </source>
</evidence>
<feature type="region of interest" description="Disordered" evidence="1">
    <location>
        <begin position="15"/>
        <end position="36"/>
    </location>
</feature>
<evidence type="ECO:0000256" key="2">
    <source>
        <dbReference type="SAM" id="Phobius"/>
    </source>
</evidence>
<proteinExistence type="predicted"/>
<dbReference type="EMBL" id="CAADFQ010000109">
    <property type="protein sequence ID" value="VFK35282.1"/>
    <property type="molecule type" value="Genomic_DNA"/>
</dbReference>
<dbReference type="AlphaFoldDB" id="A0A450XSQ1"/>
<sequence length="143" mass="15870">MKRLEKTLNEFLNKMGHSGGVPLGGKKKPNAQPSDKDAKDLLERLRKDAKFTNRILILYIAALCIMYATGVFLIFYLTDSPHPQVVAGTIGGISFGLMAVIERLHGMWQEKARLDVIMTLLQGLPATEAVSAIASIYWGIFRH</sequence>
<feature type="transmembrane region" description="Helical" evidence="2">
    <location>
        <begin position="84"/>
        <end position="104"/>
    </location>
</feature>
<name>A0A450XSQ1_9GAMM</name>
<feature type="transmembrane region" description="Helical" evidence="2">
    <location>
        <begin position="116"/>
        <end position="140"/>
    </location>
</feature>
<evidence type="ECO:0000313" key="4">
    <source>
        <dbReference type="EMBL" id="VFK35282.1"/>
    </source>
</evidence>
<keyword evidence="2" id="KW-0472">Membrane</keyword>
<protein>
    <submittedName>
        <fullName evidence="3">Uncharacterized protein</fullName>
    </submittedName>
</protein>
<gene>
    <name evidence="3" type="ORF">BECKMB1821G_GA0114241_11076</name>
    <name evidence="5" type="ORF">BECKMB1821H_GA0114242_11076</name>
    <name evidence="4" type="ORF">BECKMB1821I_GA0114274_11096</name>
</gene>
<organism evidence="3">
    <name type="scientific">Candidatus Kentrum sp. MB</name>
    <dbReference type="NCBI Taxonomy" id="2138164"/>
    <lineage>
        <taxon>Bacteria</taxon>
        <taxon>Pseudomonadati</taxon>
        <taxon>Pseudomonadota</taxon>
        <taxon>Gammaproteobacteria</taxon>
        <taxon>Candidatus Kentrum</taxon>
    </lineage>
</organism>
<evidence type="ECO:0000256" key="1">
    <source>
        <dbReference type="SAM" id="MobiDB-lite"/>
    </source>
</evidence>
<accession>A0A450XSQ1</accession>
<keyword evidence="2" id="KW-0812">Transmembrane</keyword>
<dbReference type="EMBL" id="CAADGH010000107">
    <property type="protein sequence ID" value="VFK77181.1"/>
    <property type="molecule type" value="Genomic_DNA"/>
</dbReference>
<dbReference type="EMBL" id="CAADFO010000107">
    <property type="protein sequence ID" value="VFK32299.1"/>
    <property type="molecule type" value="Genomic_DNA"/>
</dbReference>
<evidence type="ECO:0000313" key="3">
    <source>
        <dbReference type="EMBL" id="VFK32299.1"/>
    </source>
</evidence>
<reference evidence="3" key="1">
    <citation type="submission" date="2019-02" db="EMBL/GenBank/DDBJ databases">
        <authorList>
            <person name="Gruber-Vodicka R. H."/>
            <person name="Seah K. B. B."/>
        </authorList>
    </citation>
    <scope>NUCLEOTIDE SEQUENCE</scope>
    <source>
        <strain evidence="3">BECK_BZ197</strain>
        <strain evidence="5">BECK_BZ198</strain>
        <strain evidence="4">BECK_BZ199</strain>
    </source>
</reference>
<feature type="transmembrane region" description="Helical" evidence="2">
    <location>
        <begin position="56"/>
        <end position="78"/>
    </location>
</feature>